<sequence length="287" mass="32821">MPPTTPSSRNKYSRQTLHITVGRGRDSFHVHYAQLETTAFFEVHKSNDEDNNHVNGSGSVSEERERRGDIERTLSPEIIKREEGGSAPATDTTEPTTPQTSPSKPAYHLEGYVYEPRAFEVVVNWLYNIAPTPPSIRSECKTLLRAYVLALQYRIVDLQDALINCLRHYHREYNVNFEDLIWLVNRLAESPEKHTVPMMQYLIDQIAFEISTQGFTEFARINVMFETFLADGSRPVRVVLFKALADVAQADPRRDPAQGPNRWRVQDWIMGHSPAQSPVDIIPIDED</sequence>
<evidence type="ECO:0000313" key="2">
    <source>
        <dbReference type="EMBL" id="KAJ9640771.1"/>
    </source>
</evidence>
<gene>
    <name evidence="2" type="ORF">H2204_003060</name>
</gene>
<reference evidence="2" key="1">
    <citation type="submission" date="2022-10" db="EMBL/GenBank/DDBJ databases">
        <title>Culturing micro-colonial fungi from biological soil crusts in the Mojave desert and describing Neophaeococcomyces mojavensis, and introducing the new genera and species Taxawa tesnikishii.</title>
        <authorList>
            <person name="Kurbessoian T."/>
            <person name="Stajich J.E."/>
        </authorList>
    </citation>
    <scope>NUCLEOTIDE SEQUENCE</scope>
    <source>
        <strain evidence="2">TK_35</strain>
    </source>
</reference>
<dbReference type="Proteomes" id="UP001172681">
    <property type="component" value="Unassembled WGS sequence"/>
</dbReference>
<organism evidence="2 3">
    <name type="scientific">Knufia peltigerae</name>
    <dbReference type="NCBI Taxonomy" id="1002370"/>
    <lineage>
        <taxon>Eukaryota</taxon>
        <taxon>Fungi</taxon>
        <taxon>Dikarya</taxon>
        <taxon>Ascomycota</taxon>
        <taxon>Pezizomycotina</taxon>
        <taxon>Eurotiomycetes</taxon>
        <taxon>Chaetothyriomycetidae</taxon>
        <taxon>Chaetothyriales</taxon>
        <taxon>Trichomeriaceae</taxon>
        <taxon>Knufia</taxon>
    </lineage>
</organism>
<evidence type="ECO:0000313" key="3">
    <source>
        <dbReference type="Proteomes" id="UP001172681"/>
    </source>
</evidence>
<evidence type="ECO:0000256" key="1">
    <source>
        <dbReference type="SAM" id="MobiDB-lite"/>
    </source>
</evidence>
<dbReference type="AlphaFoldDB" id="A0AA38YBD8"/>
<feature type="compositionally biased region" description="Low complexity" evidence="1">
    <location>
        <begin position="86"/>
        <end position="105"/>
    </location>
</feature>
<protein>
    <recommendedName>
        <fullName evidence="4">BTB domain-containing protein</fullName>
    </recommendedName>
</protein>
<comment type="caution">
    <text evidence="2">The sequence shown here is derived from an EMBL/GenBank/DDBJ whole genome shotgun (WGS) entry which is preliminary data.</text>
</comment>
<evidence type="ECO:0008006" key="4">
    <source>
        <dbReference type="Google" id="ProtNLM"/>
    </source>
</evidence>
<proteinExistence type="predicted"/>
<keyword evidence="3" id="KW-1185">Reference proteome</keyword>
<dbReference type="EMBL" id="JAPDRN010000013">
    <property type="protein sequence ID" value="KAJ9640771.1"/>
    <property type="molecule type" value="Genomic_DNA"/>
</dbReference>
<feature type="compositionally biased region" description="Basic and acidic residues" evidence="1">
    <location>
        <begin position="61"/>
        <end position="84"/>
    </location>
</feature>
<name>A0AA38YBD8_9EURO</name>
<accession>A0AA38YBD8</accession>
<feature type="region of interest" description="Disordered" evidence="1">
    <location>
        <begin position="47"/>
        <end position="105"/>
    </location>
</feature>